<dbReference type="EMBL" id="JAHWXP010000001">
    <property type="protein sequence ID" value="MBY8335667.1"/>
    <property type="molecule type" value="Genomic_DNA"/>
</dbReference>
<sequence length="247" mass="28219">MARQDRLMRLLAALRRLPSPVTAERLAAETEISQRQLYRDIATLRAGGVLIDGAAGYGYTLTEDPALPPQSFTRLETEALMLAVGSLDELGDERLAKAGRDAMARIIATLPDRQARQSMHAIMRSWRMPAERPQIAVDVDLLRQACWDEMSVTITYRDRQERVTQREILPLGLSYSPTTLMVVGWCLLREGYRTFEVARMERLELGETSFRPRRVELLRRYQAMRMAEWEAQKAAERQAIPSPRSTN</sequence>
<dbReference type="PROSITE" id="PS52050">
    <property type="entry name" value="WYL"/>
    <property type="match status" value="1"/>
</dbReference>
<reference evidence="3 4" key="1">
    <citation type="submission" date="2021-07" db="EMBL/GenBank/DDBJ databases">
        <title>Alteriqipengyuania abyssalis NZ-12B nov, sp.nov isolated from deep sea sponge in pacific ocean.</title>
        <authorList>
            <person name="Tareen S."/>
            <person name="Wink J."/>
        </authorList>
    </citation>
    <scope>NUCLEOTIDE SEQUENCE [LARGE SCALE GENOMIC DNA]</scope>
    <source>
        <strain evidence="3 4">NZ-12B</strain>
    </source>
</reference>
<accession>A0ABS7PAD6</accession>
<dbReference type="InterPro" id="IPR026881">
    <property type="entry name" value="WYL_dom"/>
</dbReference>
<dbReference type="InterPro" id="IPR051534">
    <property type="entry name" value="CBASS_pafABC_assoc_protein"/>
</dbReference>
<keyword evidence="4" id="KW-1185">Reference proteome</keyword>
<feature type="domain" description="WYL" evidence="2">
    <location>
        <begin position="140"/>
        <end position="204"/>
    </location>
</feature>
<feature type="domain" description="Helix-turn-helix type 11" evidence="1">
    <location>
        <begin position="6"/>
        <end position="59"/>
    </location>
</feature>
<organism evidence="3 4">
    <name type="scientific">Alteriqipengyuania abyssalis</name>
    <dbReference type="NCBI Taxonomy" id="2860200"/>
    <lineage>
        <taxon>Bacteria</taxon>
        <taxon>Pseudomonadati</taxon>
        <taxon>Pseudomonadota</taxon>
        <taxon>Alphaproteobacteria</taxon>
        <taxon>Sphingomonadales</taxon>
        <taxon>Erythrobacteraceae</taxon>
        <taxon>Alteriqipengyuania</taxon>
    </lineage>
</organism>
<proteinExistence type="predicted"/>
<dbReference type="InterPro" id="IPR036388">
    <property type="entry name" value="WH-like_DNA-bd_sf"/>
</dbReference>
<dbReference type="InterPro" id="IPR013196">
    <property type="entry name" value="HTH_11"/>
</dbReference>
<evidence type="ECO:0000313" key="3">
    <source>
        <dbReference type="EMBL" id="MBY8335667.1"/>
    </source>
</evidence>
<dbReference type="InterPro" id="IPR036390">
    <property type="entry name" value="WH_DNA-bd_sf"/>
</dbReference>
<gene>
    <name evidence="3" type="ORF">KYN89_01270</name>
</gene>
<dbReference type="Gene3D" id="1.10.10.10">
    <property type="entry name" value="Winged helix-like DNA-binding domain superfamily/Winged helix DNA-binding domain"/>
    <property type="match status" value="1"/>
</dbReference>
<dbReference type="PANTHER" id="PTHR34580">
    <property type="match status" value="1"/>
</dbReference>
<name>A0ABS7PAD6_9SPHN</name>
<dbReference type="Pfam" id="PF08279">
    <property type="entry name" value="HTH_11"/>
    <property type="match status" value="1"/>
</dbReference>
<evidence type="ECO:0000313" key="4">
    <source>
        <dbReference type="Proteomes" id="UP000759298"/>
    </source>
</evidence>
<evidence type="ECO:0000259" key="2">
    <source>
        <dbReference type="Pfam" id="PF13280"/>
    </source>
</evidence>
<evidence type="ECO:0000259" key="1">
    <source>
        <dbReference type="Pfam" id="PF08279"/>
    </source>
</evidence>
<protein>
    <submittedName>
        <fullName evidence="3">WYL domain-containing protein</fullName>
    </submittedName>
</protein>
<dbReference type="Pfam" id="PF13280">
    <property type="entry name" value="WYL"/>
    <property type="match status" value="1"/>
</dbReference>
<comment type="caution">
    <text evidence="3">The sequence shown here is derived from an EMBL/GenBank/DDBJ whole genome shotgun (WGS) entry which is preliminary data.</text>
</comment>
<dbReference type="Proteomes" id="UP000759298">
    <property type="component" value="Unassembled WGS sequence"/>
</dbReference>
<dbReference type="PANTHER" id="PTHR34580:SF3">
    <property type="entry name" value="PROTEIN PAFB"/>
    <property type="match status" value="1"/>
</dbReference>
<dbReference type="SUPFAM" id="SSF46785">
    <property type="entry name" value="Winged helix' DNA-binding domain"/>
    <property type="match status" value="1"/>
</dbReference>